<feature type="region of interest" description="Disordered" evidence="1">
    <location>
        <begin position="548"/>
        <end position="580"/>
    </location>
</feature>
<dbReference type="STRING" id="342668.A0A1B8GPX1"/>
<feature type="compositionally biased region" description="Polar residues" evidence="1">
    <location>
        <begin position="950"/>
        <end position="968"/>
    </location>
</feature>
<feature type="region of interest" description="Disordered" evidence="1">
    <location>
        <begin position="1"/>
        <end position="93"/>
    </location>
</feature>
<feature type="compositionally biased region" description="Polar residues" evidence="1">
    <location>
        <begin position="267"/>
        <end position="276"/>
    </location>
</feature>
<feature type="compositionally biased region" description="Basic and acidic residues" evidence="1">
    <location>
        <begin position="163"/>
        <end position="173"/>
    </location>
</feature>
<feature type="compositionally biased region" description="Acidic residues" evidence="1">
    <location>
        <begin position="1150"/>
        <end position="1161"/>
    </location>
</feature>
<protein>
    <recommendedName>
        <fullName evidence="2">Myb-like domain-containing protein</fullName>
    </recommendedName>
</protein>
<accession>A0A1B8GPX1</accession>
<feature type="region of interest" description="Disordered" evidence="1">
    <location>
        <begin position="321"/>
        <end position="464"/>
    </location>
</feature>
<dbReference type="Gene3D" id="1.10.20.10">
    <property type="entry name" value="Histone, subunit A"/>
    <property type="match status" value="1"/>
</dbReference>
<feature type="region of interest" description="Disordered" evidence="1">
    <location>
        <begin position="770"/>
        <end position="834"/>
    </location>
</feature>
<feature type="compositionally biased region" description="Acidic residues" evidence="1">
    <location>
        <begin position="215"/>
        <end position="225"/>
    </location>
</feature>
<feature type="compositionally biased region" description="Polar residues" evidence="1">
    <location>
        <begin position="893"/>
        <end position="912"/>
    </location>
</feature>
<organism evidence="3 4">
    <name type="scientific">Pseudogymnoascus verrucosus</name>
    <dbReference type="NCBI Taxonomy" id="342668"/>
    <lineage>
        <taxon>Eukaryota</taxon>
        <taxon>Fungi</taxon>
        <taxon>Dikarya</taxon>
        <taxon>Ascomycota</taxon>
        <taxon>Pezizomycotina</taxon>
        <taxon>Leotiomycetes</taxon>
        <taxon>Thelebolales</taxon>
        <taxon>Thelebolaceae</taxon>
        <taxon>Pseudogymnoascus</taxon>
    </lineage>
</organism>
<feature type="compositionally biased region" description="Pro residues" evidence="1">
    <location>
        <begin position="1025"/>
        <end position="1036"/>
    </location>
</feature>
<reference evidence="3 4" key="1">
    <citation type="submission" date="2016-03" db="EMBL/GenBank/DDBJ databases">
        <title>Comparative genomics of Pseudogymnoascus destructans, the fungus causing white-nose syndrome of bats.</title>
        <authorList>
            <person name="Palmer J.M."/>
            <person name="Drees K.P."/>
            <person name="Foster J.T."/>
            <person name="Lindner D.L."/>
        </authorList>
    </citation>
    <scope>NUCLEOTIDE SEQUENCE [LARGE SCALE GENOMIC DNA]</scope>
    <source>
        <strain evidence="3 4">UAMH 10579</strain>
    </source>
</reference>
<dbReference type="RefSeq" id="XP_059319803.1">
    <property type="nucleotide sequence ID" value="XM_059463579.1"/>
</dbReference>
<dbReference type="InterPro" id="IPR018465">
    <property type="entry name" value="Scm3/HJURP"/>
</dbReference>
<feature type="compositionally biased region" description="Acidic residues" evidence="1">
    <location>
        <begin position="72"/>
        <end position="91"/>
    </location>
</feature>
<feature type="compositionally biased region" description="Pro residues" evidence="1">
    <location>
        <begin position="974"/>
        <end position="987"/>
    </location>
</feature>
<dbReference type="PANTHER" id="PTHR15992">
    <property type="entry name" value="HOLLIDAY JUNCTION RECOGNITION PROTEIN"/>
    <property type="match status" value="1"/>
</dbReference>
<dbReference type="CDD" id="cd11655">
    <property type="entry name" value="rap1_myb-like"/>
    <property type="match status" value="1"/>
</dbReference>
<dbReference type="PROSITE" id="PS50090">
    <property type="entry name" value="MYB_LIKE"/>
    <property type="match status" value="1"/>
</dbReference>
<name>A0A1B8GPX1_9PEZI</name>
<dbReference type="GO" id="GO:0046982">
    <property type="term" value="F:protein heterodimerization activity"/>
    <property type="evidence" value="ECO:0007669"/>
    <property type="project" value="InterPro"/>
</dbReference>
<proteinExistence type="predicted"/>
<keyword evidence="4" id="KW-1185">Reference proteome</keyword>
<dbReference type="InterPro" id="IPR009057">
    <property type="entry name" value="Homeodomain-like_sf"/>
</dbReference>
<feature type="compositionally biased region" description="Polar residues" evidence="1">
    <location>
        <begin position="37"/>
        <end position="54"/>
    </location>
</feature>
<evidence type="ECO:0000313" key="4">
    <source>
        <dbReference type="Proteomes" id="UP000091956"/>
    </source>
</evidence>
<dbReference type="PANTHER" id="PTHR15992:SF5">
    <property type="entry name" value="HOLLIDAY JUNCTION RECOGNITION PROTEIN"/>
    <property type="match status" value="1"/>
</dbReference>
<dbReference type="Pfam" id="PF14420">
    <property type="entry name" value="Clr5"/>
    <property type="match status" value="1"/>
</dbReference>
<dbReference type="GeneID" id="28837319"/>
<feature type="region of interest" description="Disordered" evidence="1">
    <location>
        <begin position="868"/>
        <end position="1220"/>
    </location>
</feature>
<dbReference type="GO" id="GO:0005634">
    <property type="term" value="C:nucleus"/>
    <property type="evidence" value="ECO:0007669"/>
    <property type="project" value="InterPro"/>
</dbReference>
<evidence type="ECO:0000256" key="1">
    <source>
        <dbReference type="SAM" id="MobiDB-lite"/>
    </source>
</evidence>
<dbReference type="EMBL" id="KV460219">
    <property type="protein sequence ID" value="OBT97885.2"/>
    <property type="molecule type" value="Genomic_DNA"/>
</dbReference>
<feature type="compositionally biased region" description="Acidic residues" evidence="1">
    <location>
        <begin position="233"/>
        <end position="243"/>
    </location>
</feature>
<feature type="region of interest" description="Disordered" evidence="1">
    <location>
        <begin position="204"/>
        <end position="285"/>
    </location>
</feature>
<feature type="compositionally biased region" description="Low complexity" evidence="1">
    <location>
        <begin position="1121"/>
        <end position="1134"/>
    </location>
</feature>
<evidence type="ECO:0000259" key="2">
    <source>
        <dbReference type="PROSITE" id="PS50090"/>
    </source>
</evidence>
<dbReference type="Pfam" id="PF08914">
    <property type="entry name" value="Myb_Rap1"/>
    <property type="match status" value="1"/>
</dbReference>
<feature type="compositionally biased region" description="Basic and acidic residues" evidence="1">
    <location>
        <begin position="381"/>
        <end position="408"/>
    </location>
</feature>
<feature type="compositionally biased region" description="Basic and acidic residues" evidence="1">
    <location>
        <begin position="321"/>
        <end position="331"/>
    </location>
</feature>
<feature type="compositionally biased region" description="Acidic residues" evidence="1">
    <location>
        <begin position="793"/>
        <end position="808"/>
    </location>
</feature>
<feature type="region of interest" description="Disordered" evidence="1">
    <location>
        <begin position="612"/>
        <end position="643"/>
    </location>
</feature>
<evidence type="ECO:0000313" key="3">
    <source>
        <dbReference type="EMBL" id="OBT97885.2"/>
    </source>
</evidence>
<feature type="compositionally biased region" description="Acidic residues" evidence="1">
    <location>
        <begin position="174"/>
        <end position="190"/>
    </location>
</feature>
<dbReference type="InterPro" id="IPR009072">
    <property type="entry name" value="Histone-fold"/>
</dbReference>
<dbReference type="InterPro" id="IPR001005">
    <property type="entry name" value="SANT/Myb"/>
</dbReference>
<feature type="region of interest" description="Disordered" evidence="1">
    <location>
        <begin position="725"/>
        <end position="749"/>
    </location>
</feature>
<sequence>MEPSFKRQRISETRGLQRHSPGYDGLSRSYDPATLRQPLNPSNGATYNRNNDSTKLYGAVNARQGPANFGDDQFDDDEESGEEYYEEEAPEADLQATRQKLDNKLKSTFEAIFEKYGKDFTGVGDEIDLRTGEIIVDNGHVAEMHAETDAGEVRGRGMLRAFTEEPEHARLPQEDVEDSNATDEGDEDTDTDYHVRGRQMLRAFTQEPEFGQEAGTEEDENEYDGDTSKLIPIDEDESDDDDILYQNSGVIPAKSMAPPPRPPLHKPSQQKPQSRFHTPKPLPRQRLWSTGAADTLEPDIVSQFGQELGPRIVEYVSRQKSVDEGSIDPKWRTPALPAATAGKRPILKSMILQPDTERSPSPNEDSLWAPEKKRRRRRRKAEMINKEPAGESETVVRDRTVISKEKITRSSVSAQAALPPKSAQVDAPQNPQQDLVSESEGQNADDHPFIDNEPGNSGDARDSEVGISRYSILVKRKNKRPGLSEMVLPRNKYTKEEDEQIVEWCKKVHTETEYPLWAEEHWELLSKKNPRHSGTAYRQRYRRLYDRNGGQHPFLEPGMAGQDAPKDSTVESDPPTDSGATIRALRLDRTTGGPPFSEHNFAKTMWAFQNRSGPLKKQSKPLGDGSSVEGTPKSKEAALKSRSGTAARFAPFKEILHKLYVVDGYPLAKVMGIMELQHKFTENNWQYRHQFRIWRFKKIGHWWQEPEYAGMTYWEACKKLQGKERKKNSQLRTVEEQGVSLPTPDPDQINKIEARSIEWRERRIKHLETTGQLLELDHDETEQSQDGMGNDQGNDDSDPLFEREDDDQSNNGTGPLSEAGDDESNNVTGPLSEAGDSFDFSKLLQGASDYISPNSTTTVEGEDQMVELPENRSEQNHNPEIIHAGRFLRSRVIPNSQSSQDLMSPSTSQAKQDQVMEPMVPLSPDALDPSYMFSDEEDEAAPVVPRTDAPNPQASSATAESPQPQPLSDQAPLITPPSQEPDVPPQDAPAKTSPAEQLDAVTTSVEIKDEPEIGCGLGDIYSLPRSPPRLPTPPQPATSGSGLRVVITQPDSSSPLTSPAARTPTPPNTLTISSASKATPKRSVVHESTPRRSQASLLRLSVTPTSQRNRMERSTSRPRFVSRSGKGSVRSRGSMTPLSRLAVRSPLRLDDDEGEDEDGVEDVTHILSRRSRGLGDGMSNLSTPKVDGAGTSVMGTPSRRGRVGGSNEVKSEDGDLMQTPGGAWRRCGESGYKCGRGFCFRCSVDGEGEVGV</sequence>
<dbReference type="AlphaFoldDB" id="A0A1B8GPX1"/>
<feature type="compositionally biased region" description="Polar residues" evidence="1">
    <location>
        <begin position="1091"/>
        <end position="1108"/>
    </location>
</feature>
<feature type="region of interest" description="Disordered" evidence="1">
    <location>
        <begin position="163"/>
        <end position="192"/>
    </location>
</feature>
<dbReference type="InterPro" id="IPR025676">
    <property type="entry name" value="Clr5_dom"/>
</dbReference>
<dbReference type="Proteomes" id="UP000091956">
    <property type="component" value="Unassembled WGS sequence"/>
</dbReference>
<feature type="compositionally biased region" description="Polar residues" evidence="1">
    <location>
        <begin position="1068"/>
        <end position="1077"/>
    </location>
</feature>
<gene>
    <name evidence="3" type="ORF">VE01_03933</name>
</gene>
<dbReference type="Pfam" id="PF10384">
    <property type="entry name" value="Scm3"/>
    <property type="match status" value="1"/>
</dbReference>
<dbReference type="SUPFAM" id="SSF46689">
    <property type="entry name" value="Homeodomain-like"/>
    <property type="match status" value="1"/>
</dbReference>
<feature type="compositionally biased region" description="Polar residues" evidence="1">
    <location>
        <begin position="427"/>
        <end position="442"/>
    </location>
</feature>
<dbReference type="InterPro" id="IPR015010">
    <property type="entry name" value="TERF2IP_Myb"/>
</dbReference>
<dbReference type="GO" id="GO:0042393">
    <property type="term" value="F:histone binding"/>
    <property type="evidence" value="ECO:0007669"/>
    <property type="project" value="InterPro"/>
</dbReference>
<feature type="domain" description="Myb-like" evidence="2">
    <location>
        <begin position="490"/>
        <end position="545"/>
    </location>
</feature>
<dbReference type="Gene3D" id="1.10.10.60">
    <property type="entry name" value="Homeodomain-like"/>
    <property type="match status" value="1"/>
</dbReference>
<reference evidence="4" key="2">
    <citation type="journal article" date="2018" name="Nat. Commun.">
        <title>Extreme sensitivity to ultraviolet light in the fungal pathogen causing white-nose syndrome of bats.</title>
        <authorList>
            <person name="Palmer J.M."/>
            <person name="Drees K.P."/>
            <person name="Foster J.T."/>
            <person name="Lindner D.L."/>
        </authorList>
    </citation>
    <scope>NUCLEOTIDE SEQUENCE [LARGE SCALE GENOMIC DNA]</scope>
    <source>
        <strain evidence="4">UAMH 10579</strain>
    </source>
</reference>